<evidence type="ECO:0000256" key="2">
    <source>
        <dbReference type="ARBA" id="ARBA00022448"/>
    </source>
</evidence>
<keyword evidence="3" id="KW-1003">Cell membrane</keyword>
<evidence type="ECO:0000256" key="3">
    <source>
        <dbReference type="ARBA" id="ARBA00022475"/>
    </source>
</evidence>
<feature type="transmembrane region" description="Helical" evidence="7">
    <location>
        <begin position="129"/>
        <end position="147"/>
    </location>
</feature>
<keyword evidence="5 7" id="KW-1133">Transmembrane helix</keyword>
<feature type="domain" description="Tripartite ATP-independent periplasmic transporters DctQ component" evidence="8">
    <location>
        <begin position="23"/>
        <end position="147"/>
    </location>
</feature>
<gene>
    <name evidence="9" type="ORF">GEU84_014655</name>
</gene>
<feature type="transmembrane region" description="Helical" evidence="7">
    <location>
        <begin position="41"/>
        <end position="62"/>
    </location>
</feature>
<dbReference type="GO" id="GO:0022857">
    <property type="term" value="F:transmembrane transporter activity"/>
    <property type="evidence" value="ECO:0007669"/>
    <property type="project" value="UniProtKB-UniRule"/>
</dbReference>
<keyword evidence="6 7" id="KW-0472">Membrane</keyword>
<comment type="subcellular location">
    <subcellularLocation>
        <location evidence="7">Cell inner membrane</location>
        <topology evidence="7">Multi-pass membrane protein</topology>
    </subcellularLocation>
    <subcellularLocation>
        <location evidence="1">Cell membrane</location>
        <topology evidence="1">Multi-pass membrane protein</topology>
    </subcellularLocation>
</comment>
<evidence type="ECO:0000256" key="5">
    <source>
        <dbReference type="ARBA" id="ARBA00022989"/>
    </source>
</evidence>
<comment type="similarity">
    <text evidence="7">Belongs to the TRAP transporter small permease family.</text>
</comment>
<feature type="transmembrane region" description="Helical" evidence="7">
    <location>
        <begin position="7"/>
        <end position="29"/>
    </location>
</feature>
<name>A0A8X8KQ70_9RHOB</name>
<feature type="transmembrane region" description="Helical" evidence="7">
    <location>
        <begin position="90"/>
        <end position="109"/>
    </location>
</feature>
<evidence type="ECO:0000313" key="10">
    <source>
        <dbReference type="Proteomes" id="UP000484076"/>
    </source>
</evidence>
<dbReference type="RefSeq" id="WP_152827367.1">
    <property type="nucleotide sequence ID" value="NZ_WHUT02000008.1"/>
</dbReference>
<dbReference type="GO" id="GO:0005886">
    <property type="term" value="C:plasma membrane"/>
    <property type="evidence" value="ECO:0007669"/>
    <property type="project" value="UniProtKB-SubCell"/>
</dbReference>
<evidence type="ECO:0000256" key="7">
    <source>
        <dbReference type="RuleBase" id="RU369079"/>
    </source>
</evidence>
<dbReference type="Proteomes" id="UP000484076">
    <property type="component" value="Unassembled WGS sequence"/>
</dbReference>
<evidence type="ECO:0000256" key="1">
    <source>
        <dbReference type="ARBA" id="ARBA00004651"/>
    </source>
</evidence>
<keyword evidence="4 7" id="KW-0812">Transmembrane</keyword>
<keyword evidence="10" id="KW-1185">Reference proteome</keyword>
<keyword evidence="7" id="KW-0997">Cell inner membrane</keyword>
<comment type="function">
    <text evidence="7">Part of the tripartite ATP-independent periplasmic (TRAP) transport system.</text>
</comment>
<accession>A0A8X8KQ70</accession>
<organism evidence="9 10">
    <name type="scientific">Fertoeibacter niger</name>
    <dbReference type="NCBI Taxonomy" id="2656921"/>
    <lineage>
        <taxon>Bacteria</taxon>
        <taxon>Pseudomonadati</taxon>
        <taxon>Pseudomonadota</taxon>
        <taxon>Alphaproteobacteria</taxon>
        <taxon>Rhodobacterales</taxon>
        <taxon>Paracoccaceae</taxon>
        <taxon>Fertoeibacter</taxon>
    </lineage>
</organism>
<evidence type="ECO:0000256" key="6">
    <source>
        <dbReference type="ARBA" id="ARBA00023136"/>
    </source>
</evidence>
<proteinExistence type="inferred from homology"/>
<comment type="caution">
    <text evidence="9">The sequence shown here is derived from an EMBL/GenBank/DDBJ whole genome shotgun (WGS) entry which is preliminary data.</text>
</comment>
<reference evidence="9" key="1">
    <citation type="submission" date="2020-05" db="EMBL/GenBank/DDBJ databases">
        <title>Fertoebacter nigrum gen. nov., sp. nov., a new member of the family Rhodobacteraceae.</title>
        <authorList>
            <person name="Szuroczki S."/>
            <person name="Abbaszade G."/>
            <person name="Buni D."/>
            <person name="Schumann P."/>
            <person name="Toth E."/>
        </authorList>
    </citation>
    <scope>NUCLEOTIDE SEQUENCE</scope>
    <source>
        <strain evidence="9">RG-N-1a</strain>
    </source>
</reference>
<dbReference type="AlphaFoldDB" id="A0A8X8KQ70"/>
<evidence type="ECO:0000259" key="8">
    <source>
        <dbReference type="Pfam" id="PF04290"/>
    </source>
</evidence>
<protein>
    <recommendedName>
        <fullName evidence="7">TRAP transporter small permease protein</fullName>
    </recommendedName>
</protein>
<evidence type="ECO:0000256" key="4">
    <source>
        <dbReference type="ARBA" id="ARBA00022692"/>
    </source>
</evidence>
<keyword evidence="2 7" id="KW-0813">Transport</keyword>
<dbReference type="InterPro" id="IPR055348">
    <property type="entry name" value="DctQ"/>
</dbReference>
<dbReference type="Pfam" id="PF04290">
    <property type="entry name" value="DctQ"/>
    <property type="match status" value="1"/>
</dbReference>
<dbReference type="EMBL" id="WHUT02000008">
    <property type="protein sequence ID" value="NUB45636.1"/>
    <property type="molecule type" value="Genomic_DNA"/>
</dbReference>
<comment type="subunit">
    <text evidence="7">The complex comprises the extracytoplasmic solute receptor protein and the two transmembrane proteins.</text>
</comment>
<evidence type="ECO:0000313" key="9">
    <source>
        <dbReference type="EMBL" id="NUB45636.1"/>
    </source>
</evidence>
<sequence length="162" mass="17428">MSGIFARWIQICTMIAVAATCMILLLTLFEIVMRRSGHPTYWVLDSCAYLLCLMVGSAFPAITARNGNVAITLVVDALPQGPRRMTYRGIDLLSGIGCAIAAVLCVIVLQRQIDQGITTVSGVVIPKWWLTAAILHGLLGSCLIHLLHAGAGRPNQKQESAV</sequence>